<evidence type="ECO:0000313" key="3">
    <source>
        <dbReference type="EMBL" id="CAB4710268.1"/>
    </source>
</evidence>
<dbReference type="InterPro" id="IPR050109">
    <property type="entry name" value="HTH-type_TetR-like_transc_reg"/>
</dbReference>
<evidence type="ECO:0000313" key="5">
    <source>
        <dbReference type="EMBL" id="CAB5056750.1"/>
    </source>
</evidence>
<evidence type="ECO:0000259" key="2">
    <source>
        <dbReference type="PROSITE" id="PS50977"/>
    </source>
</evidence>
<reference evidence="3" key="1">
    <citation type="submission" date="2020-05" db="EMBL/GenBank/DDBJ databases">
        <authorList>
            <person name="Chiriac C."/>
            <person name="Salcher M."/>
            <person name="Ghai R."/>
            <person name="Kavagutti S V."/>
        </authorList>
    </citation>
    <scope>NUCLEOTIDE SEQUENCE</scope>
</reference>
<feature type="domain" description="HTH tetR-type" evidence="2">
    <location>
        <begin position="20"/>
        <end position="80"/>
    </location>
</feature>
<dbReference type="PANTHER" id="PTHR30055:SF226">
    <property type="entry name" value="HTH-TYPE TRANSCRIPTIONAL REGULATOR PKSA"/>
    <property type="match status" value="1"/>
</dbReference>
<evidence type="ECO:0000313" key="4">
    <source>
        <dbReference type="EMBL" id="CAB4753086.1"/>
    </source>
</evidence>
<dbReference type="GO" id="GO:0003700">
    <property type="term" value="F:DNA-binding transcription factor activity"/>
    <property type="evidence" value="ECO:0007669"/>
    <property type="project" value="TreeGrafter"/>
</dbReference>
<dbReference type="InterPro" id="IPR009057">
    <property type="entry name" value="Homeodomain-like_sf"/>
</dbReference>
<evidence type="ECO:0000256" key="1">
    <source>
        <dbReference type="ARBA" id="ARBA00023125"/>
    </source>
</evidence>
<accession>A0A6J6QMY3</accession>
<sequence length="207" mass="22555">MRQNAFYCLTVPDLGPGDPKQLNDRILDAARSCCDRWGIQKVTVDDIAAEAGVSRATLYRVFPGGREVLFEALREREIRSFLAELDVRVAEASTLEDLVVGIITHALGQLRSDIHLQLMMASEPGEVALTLGVESLPNIVLLATTVLGPRLSRFLAPTAAAELAEWVSRVVVSYFLAPSPLVDLSDPVQAAAFTRRFVLPAFLVPSI</sequence>
<protein>
    <submittedName>
        <fullName evidence="3">Unannotated protein</fullName>
    </submittedName>
</protein>
<gene>
    <name evidence="3" type="ORF">UFOPK2602_01114</name>
    <name evidence="4" type="ORF">UFOPK2806_01133</name>
    <name evidence="5" type="ORF">UFOPK4306_00605</name>
</gene>
<dbReference type="EMBL" id="CAFBQP010000017">
    <property type="protein sequence ID" value="CAB5056750.1"/>
    <property type="molecule type" value="Genomic_DNA"/>
</dbReference>
<organism evidence="3">
    <name type="scientific">freshwater metagenome</name>
    <dbReference type="NCBI Taxonomy" id="449393"/>
    <lineage>
        <taxon>unclassified sequences</taxon>
        <taxon>metagenomes</taxon>
        <taxon>ecological metagenomes</taxon>
    </lineage>
</organism>
<dbReference type="EMBL" id="CAEZXX010000067">
    <property type="protein sequence ID" value="CAB4710268.1"/>
    <property type="molecule type" value="Genomic_DNA"/>
</dbReference>
<keyword evidence="1" id="KW-0238">DNA-binding</keyword>
<dbReference type="InterPro" id="IPR001647">
    <property type="entry name" value="HTH_TetR"/>
</dbReference>
<dbReference type="EMBL" id="CAEZYY010000012">
    <property type="protein sequence ID" value="CAB4753086.1"/>
    <property type="molecule type" value="Genomic_DNA"/>
</dbReference>
<dbReference type="PANTHER" id="PTHR30055">
    <property type="entry name" value="HTH-TYPE TRANSCRIPTIONAL REGULATOR RUTR"/>
    <property type="match status" value="1"/>
</dbReference>
<dbReference type="GO" id="GO:0000976">
    <property type="term" value="F:transcription cis-regulatory region binding"/>
    <property type="evidence" value="ECO:0007669"/>
    <property type="project" value="TreeGrafter"/>
</dbReference>
<name>A0A6J6QMY3_9ZZZZ</name>
<dbReference type="PROSITE" id="PS50977">
    <property type="entry name" value="HTH_TETR_2"/>
    <property type="match status" value="1"/>
</dbReference>
<proteinExistence type="predicted"/>
<dbReference type="Pfam" id="PF00440">
    <property type="entry name" value="TetR_N"/>
    <property type="match status" value="1"/>
</dbReference>
<dbReference type="Gene3D" id="1.10.357.10">
    <property type="entry name" value="Tetracycline Repressor, domain 2"/>
    <property type="match status" value="1"/>
</dbReference>
<dbReference type="SUPFAM" id="SSF46689">
    <property type="entry name" value="Homeodomain-like"/>
    <property type="match status" value="1"/>
</dbReference>
<dbReference type="AlphaFoldDB" id="A0A6J6QMY3"/>